<evidence type="ECO:0000256" key="1">
    <source>
        <dbReference type="RuleBase" id="RU363044"/>
    </source>
</evidence>
<keyword evidence="1" id="KW-0547">Nucleotide-binding</keyword>
<dbReference type="RefSeq" id="XP_015932088.1">
    <property type="nucleotide sequence ID" value="XM_016076602.1"/>
</dbReference>
<evidence type="ECO:0000256" key="2">
    <source>
        <dbReference type="SAM" id="MobiDB-lite"/>
    </source>
</evidence>
<protein>
    <recommendedName>
        <fullName evidence="1">ATP-dependent DNA helicase</fullName>
        <ecNumber evidence="1">5.6.2.3</ecNumber>
    </recommendedName>
</protein>
<dbReference type="GO" id="GO:0006310">
    <property type="term" value="P:DNA recombination"/>
    <property type="evidence" value="ECO:0007669"/>
    <property type="project" value="UniProtKB-KW"/>
</dbReference>
<dbReference type="GO" id="GO:0006281">
    <property type="term" value="P:DNA repair"/>
    <property type="evidence" value="ECO:0007669"/>
    <property type="project" value="UniProtKB-KW"/>
</dbReference>
<accession>A0A6P4BW33</accession>
<dbReference type="Pfam" id="PF14214">
    <property type="entry name" value="Helitron_like_N"/>
    <property type="match status" value="1"/>
</dbReference>
<evidence type="ECO:0000259" key="4">
    <source>
        <dbReference type="Pfam" id="PF08268"/>
    </source>
</evidence>
<sequence length="1649" mass="190052">MQVLEKNLSSYAFLEEIARRWKSKGCSIFAHFGYSSDWTKSLDWVMNMSALTGETSPLHFPFLLTAEGWFQIVGVENGIVCIRYSSMGNKSYLLTWNPISRYSKIISDPNKHYCEGCAFLYSFLYYPNTVDYALLHVYMENPDSSTCVLTMYTSFRRNWNVTVPCPENARRLNPAYVSVNGVVYWVSVITDEEDIQPPYIVSFNIITYSFDQISLPNEGLQGSHTLLVRSGHLCVAANIGDDYSYNSVIWQLDQNSSSFNWTKLFSYSGIGPSYIPATIVDDDIIQIKERHLEVEDIHDFRFTHFHIRRYSPVTGSKKTLQWVNYDNVVKLWTLHKFYQDYSRCDMQVWFFNDRIVLDQKLSANQTMITMTEANMVGYKLGIVEFESQPSATNYKQNINLIIQGSEEALCNHSTIENLTNNDKELQSINGQKPSAVNRTQVSNVTFDPSFEFNNGRPGLQPDDHRMSYLSNPNLQNYNIERQNESYAEENQGEPDQQHDIHNDSEPIPHGYLDLGDPNFKCRHCGAEFCLLPEEGSSAKFAQLYIYDTQNEIKNRSSILSSGNKTNQWNLEIISDVIEMLDQHNVLAKSFRMVRDVIRTNPQTNVRLRLIGKRGKDGRRYNLPSVDEVAGLVVGDFDSNTKERDIIVETKSAQLQRISELNPSYLGLQYPLLFPYGEDGWRENILLNKLPKNSTQESSYVSMRDFFAFRIQHRSSREGVLLYSRRLFQQFLVDAFSMVEAVRLKYVYSKQRQFRAEIYKGLKDAIMNGETEASSLGKRIVLPATFTGGPRYMIQNYQDAMAICRSIGYPDLFITVTCNPQWEELKHYCKENNLKPEDRPDMVCTLFKAKLDILIKDIQKNRIFGTSRAVIYTIEFQKRGLPHAHILLLLAQEHKFPGPDDIDNIISAEIPDQTLDPEYYQAVKAFMMHGPCGIANKNSPCMENGVCTRHFPKKFVEFTTIDQNGYPLYRRRNDGHTIEVSGIHLDNRYVVPHNKFLLMKYGAHINVEWCNQSRSIKYLFKYVNKGSDRVTASFYSTSTLPNSNSIIDEVKMYYDCRYISPCESAWRIFAFDIHYRRPSVERLSFHLPDEQPVIFEDQDNLQRTVDKATIKESMFIAWFQANTDYDAARQLTYNNFPTEFVWKRSLRIWEPRKTNTVIGRLFFIPPSAGELYYLRMLLNIVKGPRSYEELRSFNGVVYPTFRDACYARGLLDDDQEYIDAIEEASHWGSGYYLRKLFATLLWSNSMTRPEVVWQRCWTLLSDGILHSHITMFNLPDLVLSDNELSELTLIEIEQILNSNGKTLREYATMPFPNMDNIHSMRRGSLQNKLILDELRYDRVMLAEQHKKFLSQMTIEQKYVYDQILQAVNSDCGKVFFLYGYGGTGKTFVWNTISAALRSKGQIVLTVASSGIASLLLPGGRTAHSRFAIPLTPDEYSTCNIKQGSPLAELILATKLIIWDEAPMMNKFFFEALDRTMRDLLQHTNHSSLRLPFGGKTVVFGGDFRQILPVITKGSRQDIVNASINSSYLWHECKLLTLTQNMRLRASIEDESVKERKEFAQWILDLGDGKLAHSEDGYSMVSIPPELLITNFDDPIHAIVEAIYSDYLNDPTEFRNLHGRAILAPTINVVEQVNDYMLALNENEKKSLSQL</sequence>
<dbReference type="GO" id="GO:0016787">
    <property type="term" value="F:hydrolase activity"/>
    <property type="evidence" value="ECO:0007669"/>
    <property type="project" value="UniProtKB-KW"/>
</dbReference>
<evidence type="ECO:0000313" key="7">
    <source>
        <dbReference type="RefSeq" id="XP_015932088.1"/>
    </source>
</evidence>
<comment type="similarity">
    <text evidence="1">Belongs to the helicase family.</text>
</comment>
<dbReference type="InterPro" id="IPR025476">
    <property type="entry name" value="Helitron_helicase-like"/>
</dbReference>
<dbReference type="Pfam" id="PF08268">
    <property type="entry name" value="FBA_3"/>
    <property type="match status" value="1"/>
</dbReference>
<dbReference type="OrthoDB" id="1934728at2759"/>
<reference evidence="6" key="1">
    <citation type="journal article" date="2016" name="Nat. Genet.">
        <title>The genome sequences of Arachis duranensis and Arachis ipaensis, the diploid ancestors of cultivated peanut.</title>
        <authorList>
            <person name="Bertioli D.J."/>
            <person name="Cannon S.B."/>
            <person name="Froenicke L."/>
            <person name="Huang G."/>
            <person name="Farmer A.D."/>
            <person name="Cannon E.K."/>
            <person name="Liu X."/>
            <person name="Gao D."/>
            <person name="Clevenger J."/>
            <person name="Dash S."/>
            <person name="Ren L."/>
            <person name="Moretzsohn M.C."/>
            <person name="Shirasawa K."/>
            <person name="Huang W."/>
            <person name="Vidigal B."/>
            <person name="Abernathy B."/>
            <person name="Chu Y."/>
            <person name="Niederhuth C.E."/>
            <person name="Umale P."/>
            <person name="Araujo A.C."/>
            <person name="Kozik A."/>
            <person name="Kim K.D."/>
            <person name="Burow M.D."/>
            <person name="Varshney R.K."/>
            <person name="Wang X."/>
            <person name="Zhang X."/>
            <person name="Barkley N."/>
            <person name="Guimaraes P.M."/>
            <person name="Isobe S."/>
            <person name="Guo B."/>
            <person name="Liao B."/>
            <person name="Stalker H.T."/>
            <person name="Schmitz R.J."/>
            <person name="Scheffler B.E."/>
            <person name="Leal-Bertioli S.C."/>
            <person name="Xun X."/>
            <person name="Jackson S.A."/>
            <person name="Michelmore R."/>
            <person name="Ozias-Akins P."/>
        </authorList>
    </citation>
    <scope>NUCLEOTIDE SEQUENCE [LARGE SCALE GENOMIC DNA]</scope>
    <source>
        <strain evidence="6">cv. V14167</strain>
    </source>
</reference>
<feature type="compositionally biased region" description="Basic and acidic residues" evidence="2">
    <location>
        <begin position="495"/>
        <end position="506"/>
    </location>
</feature>
<dbReference type="NCBIfam" id="TIGR01640">
    <property type="entry name" value="F_box_assoc_1"/>
    <property type="match status" value="1"/>
</dbReference>
<evidence type="ECO:0000259" key="5">
    <source>
        <dbReference type="Pfam" id="PF14214"/>
    </source>
</evidence>
<dbReference type="PANTHER" id="PTHR10492">
    <property type="match status" value="1"/>
</dbReference>
<feature type="domain" description="DNA helicase Pif1-like DEAD-box helicase" evidence="3">
    <location>
        <begin position="1350"/>
        <end position="1573"/>
    </location>
</feature>
<feature type="region of interest" description="Disordered" evidence="2">
    <location>
        <begin position="485"/>
        <end position="509"/>
    </location>
</feature>
<keyword evidence="1" id="KW-0067">ATP-binding</keyword>
<dbReference type="Proteomes" id="UP000515211">
    <property type="component" value="Chromosome 7"/>
</dbReference>
<evidence type="ECO:0000313" key="6">
    <source>
        <dbReference type="Proteomes" id="UP000515211"/>
    </source>
</evidence>
<proteinExistence type="inferred from homology"/>
<dbReference type="InterPro" id="IPR010285">
    <property type="entry name" value="DNA_helicase_pif1-like_DEAD"/>
</dbReference>
<keyword evidence="1" id="KW-0233">DNA recombination</keyword>
<dbReference type="InterPro" id="IPR017451">
    <property type="entry name" value="F-box-assoc_interact_dom"/>
</dbReference>
<keyword evidence="6" id="KW-1185">Reference proteome</keyword>
<dbReference type="PANTHER" id="PTHR10492:SF101">
    <property type="entry name" value="ATP-DEPENDENT DNA HELICASE"/>
    <property type="match status" value="1"/>
</dbReference>
<keyword evidence="1" id="KW-0347">Helicase</keyword>
<name>A0A6P4BW33_ARADU</name>
<dbReference type="GeneID" id="107458395"/>
<keyword evidence="1" id="KW-0378">Hydrolase</keyword>
<dbReference type="GO" id="GO:0000723">
    <property type="term" value="P:telomere maintenance"/>
    <property type="evidence" value="ECO:0007669"/>
    <property type="project" value="InterPro"/>
</dbReference>
<dbReference type="GO" id="GO:0043139">
    <property type="term" value="F:5'-3' DNA helicase activity"/>
    <property type="evidence" value="ECO:0007669"/>
    <property type="project" value="UniProtKB-EC"/>
</dbReference>
<feature type="domain" description="F-box associated beta-propeller type 3" evidence="4">
    <location>
        <begin position="70"/>
        <end position="263"/>
    </location>
</feature>
<dbReference type="EC" id="5.6.2.3" evidence="1"/>
<comment type="cofactor">
    <cofactor evidence="1">
        <name>Mg(2+)</name>
        <dbReference type="ChEBI" id="CHEBI:18420"/>
    </cofactor>
</comment>
<keyword evidence="1" id="KW-0234">DNA repair</keyword>
<feature type="domain" description="Helitron helicase-like" evidence="5">
    <location>
        <begin position="705"/>
        <end position="887"/>
    </location>
</feature>
<dbReference type="Gene3D" id="3.40.50.300">
    <property type="entry name" value="P-loop containing nucleotide triphosphate hydrolases"/>
    <property type="match status" value="1"/>
</dbReference>
<keyword evidence="1" id="KW-0227">DNA damage</keyword>
<dbReference type="InterPro" id="IPR013187">
    <property type="entry name" value="F-box-assoc_dom_typ3"/>
</dbReference>
<comment type="catalytic activity">
    <reaction evidence="1">
        <text>ATP + H2O = ADP + phosphate + H(+)</text>
        <dbReference type="Rhea" id="RHEA:13065"/>
        <dbReference type="ChEBI" id="CHEBI:15377"/>
        <dbReference type="ChEBI" id="CHEBI:15378"/>
        <dbReference type="ChEBI" id="CHEBI:30616"/>
        <dbReference type="ChEBI" id="CHEBI:43474"/>
        <dbReference type="ChEBI" id="CHEBI:456216"/>
        <dbReference type="EC" id="5.6.2.3"/>
    </reaction>
</comment>
<dbReference type="Pfam" id="PF05970">
    <property type="entry name" value="PIF1"/>
    <property type="match status" value="1"/>
</dbReference>
<dbReference type="InterPro" id="IPR027417">
    <property type="entry name" value="P-loop_NTPase"/>
</dbReference>
<evidence type="ECO:0000259" key="3">
    <source>
        <dbReference type="Pfam" id="PF05970"/>
    </source>
</evidence>
<gene>
    <name evidence="7" type="primary">LOC107458395</name>
</gene>
<organism evidence="6 7">
    <name type="scientific">Arachis duranensis</name>
    <name type="common">Wild peanut</name>
    <dbReference type="NCBI Taxonomy" id="130453"/>
    <lineage>
        <taxon>Eukaryota</taxon>
        <taxon>Viridiplantae</taxon>
        <taxon>Streptophyta</taxon>
        <taxon>Embryophyta</taxon>
        <taxon>Tracheophyta</taxon>
        <taxon>Spermatophyta</taxon>
        <taxon>Magnoliopsida</taxon>
        <taxon>eudicotyledons</taxon>
        <taxon>Gunneridae</taxon>
        <taxon>Pentapetalae</taxon>
        <taxon>rosids</taxon>
        <taxon>fabids</taxon>
        <taxon>Fabales</taxon>
        <taxon>Fabaceae</taxon>
        <taxon>Papilionoideae</taxon>
        <taxon>50 kb inversion clade</taxon>
        <taxon>dalbergioids sensu lato</taxon>
        <taxon>Dalbergieae</taxon>
        <taxon>Pterocarpus clade</taxon>
        <taxon>Arachis</taxon>
    </lineage>
</organism>
<reference evidence="7" key="2">
    <citation type="submission" date="2025-08" db="UniProtKB">
        <authorList>
            <consortium name="RefSeq"/>
        </authorList>
    </citation>
    <scope>IDENTIFICATION</scope>
    <source>
        <tissue evidence="7">Whole plant</tissue>
    </source>
</reference>
<dbReference type="GO" id="GO:0005524">
    <property type="term" value="F:ATP binding"/>
    <property type="evidence" value="ECO:0007669"/>
    <property type="project" value="UniProtKB-KW"/>
</dbReference>
<dbReference type="SUPFAM" id="SSF52540">
    <property type="entry name" value="P-loop containing nucleoside triphosphate hydrolases"/>
    <property type="match status" value="1"/>
</dbReference>
<dbReference type="KEGG" id="adu:107458395"/>